<comment type="caution">
    <text evidence="2">The sequence shown here is derived from an EMBL/GenBank/DDBJ whole genome shotgun (WGS) entry which is preliminary data.</text>
</comment>
<evidence type="ECO:0000313" key="2">
    <source>
        <dbReference type="EMBL" id="ODM97040.1"/>
    </source>
</evidence>
<dbReference type="AlphaFoldDB" id="A0A1D2MVC3"/>
<dbReference type="STRING" id="48709.A0A1D2MVC3"/>
<reference evidence="2 3" key="1">
    <citation type="journal article" date="2016" name="Genome Biol. Evol.">
        <title>Gene Family Evolution Reflects Adaptation to Soil Environmental Stressors in the Genome of the Collembolan Orchesella cincta.</title>
        <authorList>
            <person name="Faddeeva-Vakhrusheva A."/>
            <person name="Derks M.F."/>
            <person name="Anvar S.Y."/>
            <person name="Agamennone V."/>
            <person name="Suring W."/>
            <person name="Smit S."/>
            <person name="van Straalen N.M."/>
            <person name="Roelofs D."/>
        </authorList>
    </citation>
    <scope>NUCLEOTIDE SEQUENCE [LARGE SCALE GENOMIC DNA]</scope>
    <source>
        <tissue evidence="2">Mixed pool</tissue>
    </source>
</reference>
<feature type="compositionally biased region" description="Polar residues" evidence="1">
    <location>
        <begin position="81"/>
        <end position="100"/>
    </location>
</feature>
<feature type="compositionally biased region" description="Polar residues" evidence="1">
    <location>
        <begin position="107"/>
        <end position="134"/>
    </location>
</feature>
<organism evidence="2 3">
    <name type="scientific">Orchesella cincta</name>
    <name type="common">Springtail</name>
    <name type="synonym">Podura cincta</name>
    <dbReference type="NCBI Taxonomy" id="48709"/>
    <lineage>
        <taxon>Eukaryota</taxon>
        <taxon>Metazoa</taxon>
        <taxon>Ecdysozoa</taxon>
        <taxon>Arthropoda</taxon>
        <taxon>Hexapoda</taxon>
        <taxon>Collembola</taxon>
        <taxon>Entomobryomorpha</taxon>
        <taxon>Entomobryoidea</taxon>
        <taxon>Orchesellidae</taxon>
        <taxon>Orchesellinae</taxon>
        <taxon>Orchesella</taxon>
    </lineage>
</organism>
<accession>A0A1D2MVC3</accession>
<feature type="region of interest" description="Disordered" evidence="1">
    <location>
        <begin position="38"/>
        <end position="136"/>
    </location>
</feature>
<dbReference type="EMBL" id="LJIJ01000477">
    <property type="protein sequence ID" value="ODM97040.1"/>
    <property type="molecule type" value="Genomic_DNA"/>
</dbReference>
<protein>
    <submittedName>
        <fullName evidence="2">Uncharacterized protein</fullName>
    </submittedName>
</protein>
<proteinExistence type="predicted"/>
<feature type="compositionally biased region" description="Polar residues" evidence="1">
    <location>
        <begin position="38"/>
        <end position="48"/>
    </location>
</feature>
<keyword evidence="3" id="KW-1185">Reference proteome</keyword>
<sequence length="173" mass="18663">MLRSLVYRVALLQALGQAAKHILKETLLLGRERRANLHQSTGSLHSADSQSSNGLSPSPSPSPYNRGTPSPKNGVGGNLSPAATSISPNQLRNGGTNGTPSPLAKRWSSTSDFHSGSTPSLFSQNSAMAASQPKNWEVSRGAHNKVRKNNYTNLESRFLLFFEIDKTGSYKKK</sequence>
<evidence type="ECO:0000256" key="1">
    <source>
        <dbReference type="SAM" id="MobiDB-lite"/>
    </source>
</evidence>
<evidence type="ECO:0000313" key="3">
    <source>
        <dbReference type="Proteomes" id="UP000094527"/>
    </source>
</evidence>
<name>A0A1D2MVC3_ORCCI</name>
<dbReference type="Proteomes" id="UP000094527">
    <property type="component" value="Unassembled WGS sequence"/>
</dbReference>
<gene>
    <name evidence="2" type="ORF">Ocin01_09650</name>
</gene>